<dbReference type="InterPro" id="IPR003961">
    <property type="entry name" value="FN3_dom"/>
</dbReference>
<accession>A0AAU9D6N9</accession>
<keyword evidence="4" id="KW-1185">Reference proteome</keyword>
<dbReference type="RefSeq" id="WP_307905550.1">
    <property type="nucleotide sequence ID" value="NZ_AP027060.1"/>
</dbReference>
<evidence type="ECO:0000313" key="4">
    <source>
        <dbReference type="Proteomes" id="UP001321582"/>
    </source>
</evidence>
<dbReference type="AlphaFoldDB" id="A0AAU9D6N9"/>
<dbReference type="SUPFAM" id="SSF49265">
    <property type="entry name" value="Fibronectin type III"/>
    <property type="match status" value="1"/>
</dbReference>
<dbReference type="KEGG" id="haby:HLVA_22550"/>
<evidence type="ECO:0000313" key="3">
    <source>
        <dbReference type="EMBL" id="BDU51686.1"/>
    </source>
</evidence>
<dbReference type="PANTHER" id="PTHR46708">
    <property type="entry name" value="TENASCIN"/>
    <property type="match status" value="1"/>
</dbReference>
<dbReference type="InterPro" id="IPR050991">
    <property type="entry name" value="ECM_Regulatory_Proteins"/>
</dbReference>
<dbReference type="InterPro" id="IPR036116">
    <property type="entry name" value="FN3_sf"/>
</dbReference>
<dbReference type="SMART" id="SM00060">
    <property type="entry name" value="FN3"/>
    <property type="match status" value="2"/>
</dbReference>
<geneLocation type="plasmid" evidence="3 4">
    <name>pHIC</name>
</geneLocation>
<keyword evidence="1" id="KW-0677">Repeat</keyword>
<keyword evidence="3" id="KW-0614">Plasmid</keyword>
<name>A0AAU9D6N9_9FUSO</name>
<dbReference type="Proteomes" id="UP001321582">
    <property type="component" value="Plasmid pHIC"/>
</dbReference>
<sequence>MNKGKYFRLIIFISMSWTVFSQVNFEILTPLPLSERLTLLKRKLLLVNLLDDTRKYYKADETITINSGKISKPNGEVLLKAGETVRIKGEFKVEKGAYLKVITGNQIAPIHHIKLSDKADGKVKADGLEVEYISFDVYSWEKEQVAPGVPVYVDKTIPYEEIKSRVKIYDILPSGKTINIELPQLYYRTVYPGTHKLYVMIDGVKSNEITIEATALNGLNSLVVKDKTYPTIEIEWNKLNEADEYKITIENNGKIIKQTTNKGVTGYGFYMSEIRDNKEYKVKVQAYNKNKELLKEKEVTFNLELEKPINFKDDGVDGNSIYLSWKKSIYPEGTKYEIEWRESNSTEYKNKKTVKKENILIDNLKLNTNYNVRIRAVYGNISSEYIEKSVKTLSKKLNFRISQMDNVNFEKSNIKLEWENIDESTGYYIYMSTNGIDYKILGSTTDNYYIDNDVSENRWYKIIVRK</sequence>
<evidence type="ECO:0000256" key="1">
    <source>
        <dbReference type="ARBA" id="ARBA00022737"/>
    </source>
</evidence>
<proteinExistence type="predicted"/>
<dbReference type="PROSITE" id="PS50853">
    <property type="entry name" value="FN3"/>
    <property type="match status" value="1"/>
</dbReference>
<dbReference type="InterPro" id="IPR013783">
    <property type="entry name" value="Ig-like_fold"/>
</dbReference>
<dbReference type="PANTHER" id="PTHR46708:SF2">
    <property type="entry name" value="FIBRONECTIN TYPE-III DOMAIN-CONTAINING PROTEIN"/>
    <property type="match status" value="1"/>
</dbReference>
<gene>
    <name evidence="3" type="ORF">HLVA_22550</name>
</gene>
<dbReference type="Pfam" id="PF00041">
    <property type="entry name" value="fn3"/>
    <property type="match status" value="1"/>
</dbReference>
<reference evidence="3 4" key="1">
    <citation type="submission" date="2022-11" db="EMBL/GenBank/DDBJ databases">
        <title>Haliovirga abyssi gen. nov., sp. nov., a mesophilic fermentative bacterium isolated from the Iheya North hydrothermal field and the proposal of Haliovirgaceae fam. nov.</title>
        <authorList>
            <person name="Miyazaki U."/>
            <person name="Tame A."/>
            <person name="Miyazaki J."/>
            <person name="Takai K."/>
            <person name="Sawayama S."/>
            <person name="Kitajima M."/>
            <person name="Okamoto A."/>
            <person name="Nakagawa S."/>
        </authorList>
    </citation>
    <scope>NUCLEOTIDE SEQUENCE [LARGE SCALE GENOMIC DNA]</scope>
    <source>
        <strain evidence="3 4">IC12</strain>
        <plasmid evidence="3 4">pHIC</plasmid>
    </source>
</reference>
<evidence type="ECO:0000259" key="2">
    <source>
        <dbReference type="PROSITE" id="PS50853"/>
    </source>
</evidence>
<feature type="domain" description="Fibronectin type-III" evidence="2">
    <location>
        <begin position="307"/>
        <end position="396"/>
    </location>
</feature>
<protein>
    <recommendedName>
        <fullName evidence="2">Fibronectin type-III domain-containing protein</fullName>
    </recommendedName>
</protein>
<dbReference type="CDD" id="cd00063">
    <property type="entry name" value="FN3"/>
    <property type="match status" value="1"/>
</dbReference>
<dbReference type="EMBL" id="AP027060">
    <property type="protein sequence ID" value="BDU51686.1"/>
    <property type="molecule type" value="Genomic_DNA"/>
</dbReference>
<organism evidence="3 4">
    <name type="scientific">Haliovirga abyssi</name>
    <dbReference type="NCBI Taxonomy" id="2996794"/>
    <lineage>
        <taxon>Bacteria</taxon>
        <taxon>Fusobacteriati</taxon>
        <taxon>Fusobacteriota</taxon>
        <taxon>Fusobacteriia</taxon>
        <taxon>Fusobacteriales</taxon>
        <taxon>Haliovirgaceae</taxon>
        <taxon>Haliovirga</taxon>
    </lineage>
</organism>
<dbReference type="Gene3D" id="2.60.40.10">
    <property type="entry name" value="Immunoglobulins"/>
    <property type="match status" value="3"/>
</dbReference>